<proteinExistence type="predicted"/>
<name>C8S5P5_9RHOB</name>
<feature type="transmembrane region" description="Helical" evidence="1">
    <location>
        <begin position="208"/>
        <end position="229"/>
    </location>
</feature>
<accession>C8S5P5</accession>
<dbReference type="AlphaFoldDB" id="C8S5P5"/>
<reference evidence="2 3" key="1">
    <citation type="submission" date="2009-08" db="EMBL/GenBank/DDBJ databases">
        <title>The draft genome of Rhodobacter sp. SW2.</title>
        <authorList>
            <consortium name="US DOE Joint Genome Institute (JGI-PGF)"/>
            <person name="Lucas S."/>
            <person name="Copeland A."/>
            <person name="Lapidus A."/>
            <person name="Glavina del Rio T."/>
            <person name="Tice H."/>
            <person name="Bruce D."/>
            <person name="Goodwin L."/>
            <person name="Pitluck S."/>
            <person name="Larimer F."/>
            <person name="Land M.L."/>
            <person name="Hauser L."/>
            <person name="Emerson D."/>
        </authorList>
    </citation>
    <scope>NUCLEOTIDE SEQUENCE [LARGE SCALE GENOMIC DNA]</scope>
    <source>
        <strain evidence="2 3">SW2</strain>
    </source>
</reference>
<evidence type="ECO:0000313" key="2">
    <source>
        <dbReference type="EMBL" id="EEW23688.1"/>
    </source>
</evidence>
<keyword evidence="1" id="KW-0472">Membrane</keyword>
<feature type="transmembrane region" description="Helical" evidence="1">
    <location>
        <begin position="100"/>
        <end position="119"/>
    </location>
</feature>
<feature type="non-terminal residue" evidence="2">
    <location>
        <position position="303"/>
    </location>
</feature>
<feature type="transmembrane region" description="Helical" evidence="1">
    <location>
        <begin position="9"/>
        <end position="26"/>
    </location>
</feature>
<keyword evidence="3" id="KW-1185">Reference proteome</keyword>
<sequence length="303" mass="31567">MDRDTGQRLVLAGLGAAAGGCLYLLSEVFARDLLSDRLALALTAFAAAYFLALLALTGPLRLMQANAAALGVAVPVAGLLTWASLRYAAMPDLFERPAPVLAAVLLGLLPLPFVIAANGPGWRDYPALFSASWTIVVRFAAAWLFVGVVWALILLSDKVLGIVGVTVIQDLLKLDAVPWLICGTTLGLALAVVTEMADLVSPYLILRLLRLLLPAVLVVMLVFIAALPFRGLSGLFGELSAAGTLLAMALVAATLVTTAIDQSDAEASQGPAMRRAAQGLALILPLPSGLALYAVGLRVAQYG</sequence>
<feature type="transmembrane region" description="Helical" evidence="1">
    <location>
        <begin position="241"/>
        <end position="260"/>
    </location>
</feature>
<comment type="caution">
    <text evidence="2">The sequence shown here is derived from an EMBL/GenBank/DDBJ whole genome shotgun (WGS) entry which is preliminary data.</text>
</comment>
<gene>
    <name evidence="2" type="ORF">Rsw2DRAFT_3374</name>
</gene>
<feature type="transmembrane region" description="Helical" evidence="1">
    <location>
        <begin position="131"/>
        <end position="156"/>
    </location>
</feature>
<keyword evidence="1" id="KW-1133">Transmembrane helix</keyword>
<evidence type="ECO:0000256" key="1">
    <source>
        <dbReference type="SAM" id="Phobius"/>
    </source>
</evidence>
<feature type="transmembrane region" description="Helical" evidence="1">
    <location>
        <begin position="280"/>
        <end position="300"/>
    </location>
</feature>
<keyword evidence="1" id="KW-0812">Transmembrane</keyword>
<dbReference type="eggNOG" id="COG3449">
    <property type="taxonomic scope" value="Bacteria"/>
</dbReference>
<feature type="transmembrane region" description="Helical" evidence="1">
    <location>
        <begin position="68"/>
        <end position="88"/>
    </location>
</feature>
<organism evidence="2 3">
    <name type="scientific">Rhodobacter ferrooxidans</name>
    <dbReference type="NCBI Taxonomy" id="371731"/>
    <lineage>
        <taxon>Bacteria</taxon>
        <taxon>Pseudomonadati</taxon>
        <taxon>Pseudomonadota</taxon>
        <taxon>Alphaproteobacteria</taxon>
        <taxon>Rhodobacterales</taxon>
        <taxon>Rhodobacter group</taxon>
        <taxon>Rhodobacter</taxon>
    </lineage>
</organism>
<feature type="transmembrane region" description="Helical" evidence="1">
    <location>
        <begin position="176"/>
        <end position="196"/>
    </location>
</feature>
<dbReference type="Proteomes" id="UP000010121">
    <property type="component" value="Unassembled WGS sequence"/>
</dbReference>
<protein>
    <submittedName>
        <fullName evidence="2">Uncharacterized protein</fullName>
    </submittedName>
</protein>
<feature type="transmembrane region" description="Helical" evidence="1">
    <location>
        <begin position="38"/>
        <end position="56"/>
    </location>
</feature>
<dbReference type="STRING" id="371731.Rsw2DRAFT_3374"/>
<evidence type="ECO:0000313" key="3">
    <source>
        <dbReference type="Proteomes" id="UP000010121"/>
    </source>
</evidence>
<dbReference type="PROSITE" id="PS51257">
    <property type="entry name" value="PROKAR_LIPOPROTEIN"/>
    <property type="match status" value="1"/>
</dbReference>
<dbReference type="EMBL" id="ACYY01000041">
    <property type="protein sequence ID" value="EEW23688.1"/>
    <property type="molecule type" value="Genomic_DNA"/>
</dbReference>